<dbReference type="PANTHER" id="PTHR43133:SF57">
    <property type="entry name" value="RNA POLYMERASE SIGMA-70 FACTOR"/>
    <property type="match status" value="1"/>
</dbReference>
<keyword evidence="2" id="KW-0805">Transcription regulation</keyword>
<evidence type="ECO:0000259" key="6">
    <source>
        <dbReference type="Pfam" id="PF04542"/>
    </source>
</evidence>
<gene>
    <name evidence="8" type="ORF">DVS28_a1387</name>
</gene>
<dbReference type="InterPro" id="IPR013325">
    <property type="entry name" value="RNA_pol_sigma_r2"/>
</dbReference>
<evidence type="ECO:0000313" key="8">
    <source>
        <dbReference type="EMBL" id="AXV06086.1"/>
    </source>
</evidence>
<dbReference type="SUPFAM" id="SSF88659">
    <property type="entry name" value="Sigma3 and sigma4 domains of RNA polymerase sigma factors"/>
    <property type="match status" value="1"/>
</dbReference>
<evidence type="ECO:0000256" key="4">
    <source>
        <dbReference type="ARBA" id="ARBA00023163"/>
    </source>
</evidence>
<keyword evidence="9" id="KW-1185">Reference proteome</keyword>
<organism evidence="8 9">
    <name type="scientific">Euzebya pacifica</name>
    <dbReference type="NCBI Taxonomy" id="1608957"/>
    <lineage>
        <taxon>Bacteria</taxon>
        <taxon>Bacillati</taxon>
        <taxon>Actinomycetota</taxon>
        <taxon>Nitriliruptoria</taxon>
        <taxon>Euzebyales</taxon>
    </lineage>
</organism>
<dbReference type="AlphaFoldDB" id="A0A346XV39"/>
<name>A0A346XV39_9ACTN</name>
<dbReference type="Gene3D" id="1.10.10.10">
    <property type="entry name" value="Winged helix-like DNA-binding domain superfamily/Winged helix DNA-binding domain"/>
    <property type="match status" value="1"/>
</dbReference>
<comment type="similarity">
    <text evidence="1">Belongs to the sigma-70 factor family. ECF subfamily.</text>
</comment>
<dbReference type="SUPFAM" id="SSF88946">
    <property type="entry name" value="Sigma2 domain of RNA polymerase sigma factors"/>
    <property type="match status" value="1"/>
</dbReference>
<feature type="domain" description="RNA polymerase sigma-70 region 2" evidence="6">
    <location>
        <begin position="94"/>
        <end position="161"/>
    </location>
</feature>
<evidence type="ECO:0000256" key="1">
    <source>
        <dbReference type="ARBA" id="ARBA00010641"/>
    </source>
</evidence>
<keyword evidence="3" id="KW-0731">Sigma factor</keyword>
<evidence type="ECO:0000259" key="7">
    <source>
        <dbReference type="Pfam" id="PF08281"/>
    </source>
</evidence>
<dbReference type="InterPro" id="IPR007627">
    <property type="entry name" value="RNA_pol_sigma70_r2"/>
</dbReference>
<dbReference type="CDD" id="cd06171">
    <property type="entry name" value="Sigma70_r4"/>
    <property type="match status" value="1"/>
</dbReference>
<keyword evidence="5" id="KW-1133">Transmembrane helix</keyword>
<dbReference type="InterPro" id="IPR014284">
    <property type="entry name" value="RNA_pol_sigma-70_dom"/>
</dbReference>
<dbReference type="GO" id="GO:0016987">
    <property type="term" value="F:sigma factor activity"/>
    <property type="evidence" value="ECO:0007669"/>
    <property type="project" value="UniProtKB-KW"/>
</dbReference>
<evidence type="ECO:0000313" key="9">
    <source>
        <dbReference type="Proteomes" id="UP000264006"/>
    </source>
</evidence>
<dbReference type="Pfam" id="PF04542">
    <property type="entry name" value="Sigma70_r2"/>
    <property type="match status" value="1"/>
</dbReference>
<dbReference type="InterPro" id="IPR013324">
    <property type="entry name" value="RNA_pol_sigma_r3/r4-like"/>
</dbReference>
<keyword evidence="5" id="KW-0812">Transmembrane</keyword>
<feature type="transmembrane region" description="Helical" evidence="5">
    <location>
        <begin position="20"/>
        <end position="38"/>
    </location>
</feature>
<dbReference type="Gene3D" id="1.10.1740.10">
    <property type="match status" value="1"/>
</dbReference>
<evidence type="ECO:0000256" key="2">
    <source>
        <dbReference type="ARBA" id="ARBA00023015"/>
    </source>
</evidence>
<dbReference type="GO" id="GO:0003677">
    <property type="term" value="F:DNA binding"/>
    <property type="evidence" value="ECO:0007669"/>
    <property type="project" value="InterPro"/>
</dbReference>
<dbReference type="EMBL" id="CP031165">
    <property type="protein sequence ID" value="AXV06086.1"/>
    <property type="molecule type" value="Genomic_DNA"/>
</dbReference>
<dbReference type="Pfam" id="PF08281">
    <property type="entry name" value="Sigma70_r4_2"/>
    <property type="match status" value="1"/>
</dbReference>
<protein>
    <submittedName>
        <fullName evidence="8">RNA polymerase ECF-type sigma factor</fullName>
    </submittedName>
</protein>
<feature type="domain" description="RNA polymerase sigma factor 70 region 4 type 2" evidence="7">
    <location>
        <begin position="195"/>
        <end position="248"/>
    </location>
</feature>
<sequence>MQSAGSSVRGHRDTDTYTTWLVGLLAALFSTPVLRMAAVGSSRFGLPVHLAAASVAGTRGGVGPPHADGDVIDPEVVEHVRAAQQGNAYSFSVLYDTYVDKVYAYCHHRVGDRQTAEDLTSDVFMRALKRIDSFSWQGKDFGAWLITIARNRCHDHFKSARFRMENAVAEVYDSVDSQPTYDARPERNLEVQEMRRQVHEALAKLKSEQAEVLYHRFLQGYDVETTAKVMDKNEGAIRALQYRALKALAKHVDVEALL</sequence>
<dbReference type="InterPro" id="IPR013249">
    <property type="entry name" value="RNA_pol_sigma70_r4_t2"/>
</dbReference>
<dbReference type="Proteomes" id="UP000264006">
    <property type="component" value="Chromosome"/>
</dbReference>
<dbReference type="PANTHER" id="PTHR43133">
    <property type="entry name" value="RNA POLYMERASE ECF-TYPE SIGMA FACTO"/>
    <property type="match status" value="1"/>
</dbReference>
<reference evidence="8 9" key="1">
    <citation type="submission" date="2018-09" db="EMBL/GenBank/DDBJ databases">
        <title>Complete genome sequence of Euzebya sp. DY32-46 isolated from seawater of Pacific Ocean.</title>
        <authorList>
            <person name="Xu L."/>
            <person name="Wu Y.-H."/>
            <person name="Xu X.-W."/>
        </authorList>
    </citation>
    <scope>NUCLEOTIDE SEQUENCE [LARGE SCALE GENOMIC DNA]</scope>
    <source>
        <strain evidence="8 9">DY32-46</strain>
    </source>
</reference>
<dbReference type="InterPro" id="IPR039425">
    <property type="entry name" value="RNA_pol_sigma-70-like"/>
</dbReference>
<keyword evidence="4" id="KW-0804">Transcription</keyword>
<dbReference type="KEGG" id="euz:DVS28_a1387"/>
<accession>A0A346XV39</accession>
<evidence type="ECO:0000256" key="3">
    <source>
        <dbReference type="ARBA" id="ARBA00023082"/>
    </source>
</evidence>
<dbReference type="NCBIfam" id="TIGR02937">
    <property type="entry name" value="sigma70-ECF"/>
    <property type="match status" value="1"/>
</dbReference>
<dbReference type="InterPro" id="IPR036388">
    <property type="entry name" value="WH-like_DNA-bd_sf"/>
</dbReference>
<dbReference type="RefSeq" id="WP_164710034.1">
    <property type="nucleotide sequence ID" value="NZ_CP031165.1"/>
</dbReference>
<evidence type="ECO:0000256" key="5">
    <source>
        <dbReference type="SAM" id="Phobius"/>
    </source>
</evidence>
<proteinExistence type="inferred from homology"/>
<dbReference type="GO" id="GO:0006352">
    <property type="term" value="P:DNA-templated transcription initiation"/>
    <property type="evidence" value="ECO:0007669"/>
    <property type="project" value="InterPro"/>
</dbReference>
<keyword evidence="5" id="KW-0472">Membrane</keyword>